<evidence type="ECO:0000313" key="2">
    <source>
        <dbReference type="EMBL" id="GJT55272.1"/>
    </source>
</evidence>
<dbReference type="Pfam" id="PF07727">
    <property type="entry name" value="RVT_2"/>
    <property type="match status" value="1"/>
</dbReference>
<gene>
    <name evidence="2" type="ORF">Tco_0990326</name>
</gene>
<reference evidence="2" key="1">
    <citation type="journal article" date="2022" name="Int. J. Mol. Sci.">
        <title>Draft Genome of Tanacetum Coccineum: Genomic Comparison of Closely Related Tanacetum-Family Plants.</title>
        <authorList>
            <person name="Yamashiro T."/>
            <person name="Shiraishi A."/>
            <person name="Nakayama K."/>
            <person name="Satake H."/>
        </authorList>
    </citation>
    <scope>NUCLEOTIDE SEQUENCE</scope>
</reference>
<accession>A0ABQ5EXS1</accession>
<keyword evidence="3" id="KW-1185">Reference proteome</keyword>
<proteinExistence type="predicted"/>
<dbReference type="InterPro" id="IPR013103">
    <property type="entry name" value="RVT_2"/>
</dbReference>
<name>A0ABQ5EXS1_9ASTR</name>
<protein>
    <submittedName>
        <fullName evidence="2">Retrovirus-related pol polyprotein from transposon TNT 1-94</fullName>
    </submittedName>
</protein>
<dbReference type="PANTHER" id="PTHR11439:SF491">
    <property type="entry name" value="INTEGRASE CATALYTIC DOMAIN-CONTAINING PROTEIN"/>
    <property type="match status" value="1"/>
</dbReference>
<comment type="caution">
    <text evidence="2">The sequence shown here is derived from an EMBL/GenBank/DDBJ whole genome shotgun (WGS) entry which is preliminary data.</text>
</comment>
<dbReference type="Proteomes" id="UP001151760">
    <property type="component" value="Unassembled WGS sequence"/>
</dbReference>
<feature type="domain" description="Reverse transcriptase Ty1/copia-type" evidence="1">
    <location>
        <begin position="4"/>
        <end position="96"/>
    </location>
</feature>
<dbReference type="EMBL" id="BQNB010016742">
    <property type="protein sequence ID" value="GJT55272.1"/>
    <property type="molecule type" value="Genomic_DNA"/>
</dbReference>
<sequence>MLSNRFKRSNYDSCVYYRSYALGEYIYLLLYVDDMLISLLKKEFDMKELGEAKKILGIEIVRDRSHKILRVSQSGYVSKILNNFRIDNGKSVKMPLGGHFKLSLKDCPVRDYDVERMSKVSYANAVERMVCTRPDIAYEVSVVSRYLANPGKNYWEAVKWILKYLRGITNMGLVYGTDRGNHVNVIGFVDLDYAKDLDKGRSITGYAFSTGMCCKLEGNATTRGGSFNYRGGVYGPYGGYKGS</sequence>
<dbReference type="PANTHER" id="PTHR11439">
    <property type="entry name" value="GAG-POL-RELATED RETROTRANSPOSON"/>
    <property type="match status" value="1"/>
</dbReference>
<evidence type="ECO:0000259" key="1">
    <source>
        <dbReference type="Pfam" id="PF07727"/>
    </source>
</evidence>
<evidence type="ECO:0000313" key="3">
    <source>
        <dbReference type="Proteomes" id="UP001151760"/>
    </source>
</evidence>
<reference evidence="2" key="2">
    <citation type="submission" date="2022-01" db="EMBL/GenBank/DDBJ databases">
        <authorList>
            <person name="Yamashiro T."/>
            <person name="Shiraishi A."/>
            <person name="Satake H."/>
            <person name="Nakayama K."/>
        </authorList>
    </citation>
    <scope>NUCLEOTIDE SEQUENCE</scope>
</reference>
<organism evidence="2 3">
    <name type="scientific">Tanacetum coccineum</name>
    <dbReference type="NCBI Taxonomy" id="301880"/>
    <lineage>
        <taxon>Eukaryota</taxon>
        <taxon>Viridiplantae</taxon>
        <taxon>Streptophyta</taxon>
        <taxon>Embryophyta</taxon>
        <taxon>Tracheophyta</taxon>
        <taxon>Spermatophyta</taxon>
        <taxon>Magnoliopsida</taxon>
        <taxon>eudicotyledons</taxon>
        <taxon>Gunneridae</taxon>
        <taxon>Pentapetalae</taxon>
        <taxon>asterids</taxon>
        <taxon>campanulids</taxon>
        <taxon>Asterales</taxon>
        <taxon>Asteraceae</taxon>
        <taxon>Asteroideae</taxon>
        <taxon>Anthemideae</taxon>
        <taxon>Anthemidinae</taxon>
        <taxon>Tanacetum</taxon>
    </lineage>
</organism>